<dbReference type="RefSeq" id="WP_376864225.1">
    <property type="nucleotide sequence ID" value="NZ_JBHRYB010000001.1"/>
</dbReference>
<dbReference type="SUPFAM" id="SSF55785">
    <property type="entry name" value="PYP-like sensor domain (PAS domain)"/>
    <property type="match status" value="1"/>
</dbReference>
<dbReference type="Proteomes" id="UP001595722">
    <property type="component" value="Unassembled WGS sequence"/>
</dbReference>
<gene>
    <name evidence="4" type="ORF">ACFOMG_00950</name>
</gene>
<accession>A0ABV7VMA3</accession>
<dbReference type="CDD" id="cd00130">
    <property type="entry name" value="PAS"/>
    <property type="match status" value="1"/>
</dbReference>
<reference evidence="5" key="1">
    <citation type="journal article" date="2019" name="Int. J. Syst. Evol. Microbiol.">
        <title>The Global Catalogue of Microorganisms (GCM) 10K type strain sequencing project: providing services to taxonomists for standard genome sequencing and annotation.</title>
        <authorList>
            <consortium name="The Broad Institute Genomics Platform"/>
            <consortium name="The Broad Institute Genome Sequencing Center for Infectious Disease"/>
            <person name="Wu L."/>
            <person name="Ma J."/>
        </authorList>
    </citation>
    <scope>NUCLEOTIDE SEQUENCE [LARGE SCALE GENOMIC DNA]</scope>
    <source>
        <strain evidence="5">KCTC 42424</strain>
    </source>
</reference>
<sequence>MRAADLINLLSQYDPDMEVPVSFQPDEQHNLIPDITTCNREQRSRCYESLVEQAEDGMLVINAAGHITYMNPYLVRLSGYSAAELTGKTLAELMPADDADFLQQRLAASSDHGRFSSRLISRNRQQHWVQISATRIPSSDGRFRGYMMTLTDLSQQQILLPQLADQHQLGDKIERIRDQLEQLKVLRTHLLTEQQQIAGLSRIEASASWHQGRYLYLIEPQKNGKRKRRYVGSDPDKVRQALAAVKRQERYQQLSQELLRIEEQIRSATFRLDSFLWDLAQVPPELHRLLPASA</sequence>
<keyword evidence="1" id="KW-0175">Coiled coil</keyword>
<dbReference type="Gene3D" id="3.30.450.20">
    <property type="entry name" value="PAS domain"/>
    <property type="match status" value="1"/>
</dbReference>
<dbReference type="InterPro" id="IPR035965">
    <property type="entry name" value="PAS-like_dom_sf"/>
</dbReference>
<dbReference type="Pfam" id="PF00989">
    <property type="entry name" value="PAS"/>
    <property type="match status" value="1"/>
</dbReference>
<dbReference type="PANTHER" id="PTHR44757:SF2">
    <property type="entry name" value="BIOFILM ARCHITECTURE MAINTENANCE PROTEIN MBAA"/>
    <property type="match status" value="1"/>
</dbReference>
<evidence type="ECO:0000256" key="1">
    <source>
        <dbReference type="SAM" id="Coils"/>
    </source>
</evidence>
<dbReference type="InterPro" id="IPR000700">
    <property type="entry name" value="PAS-assoc_C"/>
</dbReference>
<proteinExistence type="predicted"/>
<dbReference type="SMART" id="SM00091">
    <property type="entry name" value="PAS"/>
    <property type="match status" value="1"/>
</dbReference>
<evidence type="ECO:0000259" key="3">
    <source>
        <dbReference type="PROSITE" id="PS50113"/>
    </source>
</evidence>
<name>A0ABV7VMA3_9GAMM</name>
<keyword evidence="5" id="KW-1185">Reference proteome</keyword>
<organism evidence="4 5">
    <name type="scientific">Bacterioplanoides pacificum</name>
    <dbReference type="NCBI Taxonomy" id="1171596"/>
    <lineage>
        <taxon>Bacteria</taxon>
        <taxon>Pseudomonadati</taxon>
        <taxon>Pseudomonadota</taxon>
        <taxon>Gammaproteobacteria</taxon>
        <taxon>Oceanospirillales</taxon>
        <taxon>Oceanospirillaceae</taxon>
        <taxon>Bacterioplanoides</taxon>
    </lineage>
</organism>
<dbReference type="InterPro" id="IPR013767">
    <property type="entry name" value="PAS_fold"/>
</dbReference>
<dbReference type="InterPro" id="IPR000014">
    <property type="entry name" value="PAS"/>
</dbReference>
<feature type="domain" description="PAC" evidence="3">
    <location>
        <begin position="113"/>
        <end position="165"/>
    </location>
</feature>
<comment type="caution">
    <text evidence="4">The sequence shown here is derived from an EMBL/GenBank/DDBJ whole genome shotgun (WGS) entry which is preliminary data.</text>
</comment>
<evidence type="ECO:0000259" key="2">
    <source>
        <dbReference type="PROSITE" id="PS50112"/>
    </source>
</evidence>
<evidence type="ECO:0000313" key="5">
    <source>
        <dbReference type="Proteomes" id="UP001595722"/>
    </source>
</evidence>
<dbReference type="InterPro" id="IPR052155">
    <property type="entry name" value="Biofilm_reg_signaling"/>
</dbReference>
<dbReference type="NCBIfam" id="TIGR00229">
    <property type="entry name" value="sensory_box"/>
    <property type="match status" value="1"/>
</dbReference>
<protein>
    <submittedName>
        <fullName evidence="4">PAS domain S-box protein</fullName>
    </submittedName>
</protein>
<feature type="coiled-coil region" evidence="1">
    <location>
        <begin position="244"/>
        <end position="271"/>
    </location>
</feature>
<feature type="domain" description="PAS" evidence="2">
    <location>
        <begin position="43"/>
        <end position="113"/>
    </location>
</feature>
<evidence type="ECO:0000313" key="4">
    <source>
        <dbReference type="EMBL" id="MFC3678675.1"/>
    </source>
</evidence>
<dbReference type="PROSITE" id="PS50113">
    <property type="entry name" value="PAC"/>
    <property type="match status" value="1"/>
</dbReference>
<dbReference type="EMBL" id="JBHRYB010000001">
    <property type="protein sequence ID" value="MFC3678675.1"/>
    <property type="molecule type" value="Genomic_DNA"/>
</dbReference>
<dbReference type="PANTHER" id="PTHR44757">
    <property type="entry name" value="DIGUANYLATE CYCLASE DGCP"/>
    <property type="match status" value="1"/>
</dbReference>
<feature type="coiled-coil region" evidence="1">
    <location>
        <begin position="166"/>
        <end position="193"/>
    </location>
</feature>
<dbReference type="PROSITE" id="PS50112">
    <property type="entry name" value="PAS"/>
    <property type="match status" value="1"/>
</dbReference>